<dbReference type="InterPro" id="IPR055132">
    <property type="entry name" value="RNase_J_b_CASP"/>
</dbReference>
<keyword evidence="7 13" id="KW-0862">Zinc</keyword>
<feature type="active site" description="Proton donor" evidence="11">
    <location>
        <position position="195"/>
    </location>
</feature>
<dbReference type="RefSeq" id="WP_134116842.1">
    <property type="nucleotide sequence ID" value="NZ_SOEG01000014.1"/>
</dbReference>
<keyword evidence="6 10" id="KW-0378">Hydrolase</keyword>
<proteinExistence type="inferred from homology"/>
<dbReference type="InterPro" id="IPR041636">
    <property type="entry name" value="RNase_J_C"/>
</dbReference>
<keyword evidence="2 10" id="KW-0963">Cytoplasm</keyword>
<keyword evidence="17" id="KW-1185">Reference proteome</keyword>
<evidence type="ECO:0000259" key="15">
    <source>
        <dbReference type="SMART" id="SM00849"/>
    </source>
</evidence>
<sequence>MIKKPELSIIPLGGRGEIGNNMMLIEYNNEILILDCGIMFPTEDMLGIDLVMPDISYLIKNKDRIKAMLISHGHEDHIGAIPYFLREISNIPIYGTKLTIGMIKKKLEENRLLKEAKLREISAGEEISLNPFQIKFVKVNHSIPDAVAMGIKTPSGTIVYTGDFKFDQTPINEEPTDFNGLTKLGEEGVLALLSDSTNAEHKGYSISERVVEENINGIFEKAKGRIIVATFSSHLDRLQQIINAAYKTGRKIAISGRSMIANTKIAKELGYLNFPDDMLVEIRKANNLSDHKIVYMMTGSQGETMASLTRIARGDHRQINLHKGDTVLLSATPIPGNERSVGETINKLFEKGAKVIYGRELDVHVSGHAYQEELKMMINMIKPKYFVPVHGEYRHLYHHSILAQEVGIPEENIFIAKNGSRLNVSEDKAYFASSISTGKVLIDGTGIGDVGNIVLRDRRILSEHGIIIVVVTIESKTGRVLAGPDIISRGFVYMKESQELIEEAKSRLTKALDECQEKNITDWSTLKTKIKDPLRDFIYNETRRNPMIMPIIMEVPNK</sequence>
<feature type="binding site" evidence="13">
    <location>
        <position position="163"/>
    </location>
    <ligand>
        <name>Zn(2+)</name>
        <dbReference type="ChEBI" id="CHEBI:29105"/>
        <label>1</label>
        <note>catalytic</note>
    </ligand>
</feature>
<keyword evidence="14" id="KW-0175">Coiled coil</keyword>
<dbReference type="InterPro" id="IPR001279">
    <property type="entry name" value="Metallo-B-lactamas"/>
</dbReference>
<reference evidence="16 17" key="1">
    <citation type="submission" date="2019-03" db="EMBL/GenBank/DDBJ databases">
        <title>Subsurface microbial communities from deep shales in Ohio and West Virginia, USA.</title>
        <authorList>
            <person name="Wrighton K."/>
        </authorList>
    </citation>
    <scope>NUCLEOTIDE SEQUENCE [LARGE SCALE GENOMIC DNA]</scope>
    <source>
        <strain evidence="16 17">MSL 6dP</strain>
    </source>
</reference>
<comment type="caution">
    <text evidence="16">The sequence shown here is derived from an EMBL/GenBank/DDBJ whole genome shotgun (WGS) entry which is preliminary data.</text>
</comment>
<dbReference type="FunFam" id="3.10.20.580:FF:000001">
    <property type="entry name" value="Ribonuclease J"/>
    <property type="match status" value="1"/>
</dbReference>
<dbReference type="Pfam" id="PF17770">
    <property type="entry name" value="RNase_J_C"/>
    <property type="match status" value="1"/>
</dbReference>
<comment type="cofactor">
    <cofactor evidence="13">
        <name>Zn(2+)</name>
        <dbReference type="ChEBI" id="CHEBI:29105"/>
    </cofactor>
    <text evidence="13">Binds 2 Zn(2+) ions per subunit. It is not clear if Zn(2+) or Mg(2+) is physiologically important.</text>
</comment>
<dbReference type="EC" id="3.1.-.-" evidence="10"/>
<dbReference type="HAMAP" id="MF_01491">
    <property type="entry name" value="RNase_J_bact"/>
    <property type="match status" value="1"/>
</dbReference>
<dbReference type="GO" id="GO:0006364">
    <property type="term" value="P:rRNA processing"/>
    <property type="evidence" value="ECO:0007669"/>
    <property type="project" value="UniProtKB-UniRule"/>
</dbReference>
<gene>
    <name evidence="10" type="primary">rnj</name>
    <name evidence="16" type="ORF">C7959_11423</name>
</gene>
<feature type="binding site" evidence="13">
    <location>
        <position position="49"/>
    </location>
    <ligand>
        <name>Ca(2+)</name>
        <dbReference type="ChEBI" id="CHEBI:29108"/>
    </ligand>
</feature>
<dbReference type="GO" id="GO:0004534">
    <property type="term" value="F:5'-3' RNA exonuclease activity"/>
    <property type="evidence" value="ECO:0007669"/>
    <property type="project" value="UniProtKB-UniRule"/>
</dbReference>
<keyword evidence="13" id="KW-0106">Calcium</keyword>
<feature type="binding site" evidence="12">
    <location>
        <begin position="232"/>
        <end position="234"/>
    </location>
    <ligand>
        <name>substrate</name>
    </ligand>
</feature>
<evidence type="ECO:0000256" key="12">
    <source>
        <dbReference type="PIRSR" id="PIRSR004803-2"/>
    </source>
</evidence>
<dbReference type="Pfam" id="PF07521">
    <property type="entry name" value="RMMBL"/>
    <property type="match status" value="1"/>
</dbReference>
<evidence type="ECO:0000256" key="6">
    <source>
        <dbReference type="ARBA" id="ARBA00022801"/>
    </source>
</evidence>
<dbReference type="NCBIfam" id="TIGR00649">
    <property type="entry name" value="MG423"/>
    <property type="match status" value="1"/>
</dbReference>
<dbReference type="AlphaFoldDB" id="A0A4R8GY13"/>
<dbReference type="CDD" id="cd07714">
    <property type="entry name" value="RNaseJ_MBL-fold"/>
    <property type="match status" value="1"/>
</dbReference>
<evidence type="ECO:0000256" key="8">
    <source>
        <dbReference type="ARBA" id="ARBA00022839"/>
    </source>
</evidence>
<dbReference type="InterPro" id="IPR036866">
    <property type="entry name" value="RibonucZ/Hydroxyglut_hydro"/>
</dbReference>
<feature type="binding site" evidence="13">
    <location>
        <position position="443"/>
    </location>
    <ligand>
        <name>Ca(2+)</name>
        <dbReference type="ChEBI" id="CHEBI:29108"/>
    </ligand>
</feature>
<evidence type="ECO:0000313" key="16">
    <source>
        <dbReference type="EMBL" id="TDX51275.1"/>
    </source>
</evidence>
<feature type="domain" description="Metallo-beta-lactamase" evidence="15">
    <location>
        <begin position="19"/>
        <end position="215"/>
    </location>
</feature>
<dbReference type="GO" id="GO:0005737">
    <property type="term" value="C:cytoplasm"/>
    <property type="evidence" value="ECO:0007669"/>
    <property type="project" value="UniProtKB-SubCell"/>
</dbReference>
<dbReference type="InterPro" id="IPR001587">
    <property type="entry name" value="RNase_J_CS"/>
</dbReference>
<dbReference type="SMART" id="SM00849">
    <property type="entry name" value="Lactamase_B"/>
    <property type="match status" value="1"/>
</dbReference>
<evidence type="ECO:0000256" key="9">
    <source>
        <dbReference type="ARBA" id="ARBA00022884"/>
    </source>
</evidence>
<feature type="active site" description="Proton acceptor" evidence="11">
    <location>
        <position position="368"/>
    </location>
</feature>
<dbReference type="Pfam" id="PF22505">
    <property type="entry name" value="RNase_J_b_CASP"/>
    <property type="match status" value="1"/>
</dbReference>
<feature type="binding site" evidence="13">
    <location>
        <position position="72"/>
    </location>
    <ligand>
        <name>Zn(2+)</name>
        <dbReference type="ChEBI" id="CHEBI:29105"/>
        <label>1</label>
        <note>catalytic</note>
    </ligand>
</feature>
<comment type="subcellular location">
    <subcellularLocation>
        <location evidence="1 10">Cytoplasm</location>
    </subcellularLocation>
</comment>
<dbReference type="Proteomes" id="UP000295832">
    <property type="component" value="Unassembled WGS sequence"/>
</dbReference>
<dbReference type="Pfam" id="PF00753">
    <property type="entry name" value="Lactamase_B"/>
    <property type="match status" value="1"/>
</dbReference>
<comment type="similarity">
    <text evidence="10">Belongs to the metallo-beta-lactamase superfamily. RNA-metabolizing metallo-beta-lactamase-like family. Bacterial RNase J subfamily.</text>
</comment>
<dbReference type="GO" id="GO:0004521">
    <property type="term" value="F:RNA endonuclease activity"/>
    <property type="evidence" value="ECO:0007669"/>
    <property type="project" value="UniProtKB-UniRule"/>
</dbReference>
<comment type="function">
    <text evidence="10">An RNase that has 5'-3' exonuclease and possibly endonuclease activity. Involved in maturation of rRNA and in some organisms also mRNA maturation and/or decay.</text>
</comment>
<keyword evidence="3 10" id="KW-0540">Nuclease</keyword>
<feature type="binding site" evidence="13">
    <location>
        <position position="141"/>
    </location>
    <ligand>
        <name>Zn(2+)</name>
        <dbReference type="ChEBI" id="CHEBI:29105"/>
        <label>1</label>
        <note>catalytic</note>
    </ligand>
</feature>
<feature type="binding site" evidence="10 12">
    <location>
        <begin position="364"/>
        <end position="368"/>
    </location>
    <ligand>
        <name>substrate</name>
    </ligand>
</feature>
<dbReference type="Gene3D" id="3.60.15.10">
    <property type="entry name" value="Ribonuclease Z/Hydroxyacylglutathione hydrolase-like"/>
    <property type="match status" value="1"/>
</dbReference>
<evidence type="ECO:0000256" key="11">
    <source>
        <dbReference type="PIRSR" id="PIRSR004803-1"/>
    </source>
</evidence>
<organism evidence="16 17">
    <name type="scientific">Orenia marismortui</name>
    <dbReference type="NCBI Taxonomy" id="46469"/>
    <lineage>
        <taxon>Bacteria</taxon>
        <taxon>Bacillati</taxon>
        <taxon>Bacillota</taxon>
        <taxon>Clostridia</taxon>
        <taxon>Halanaerobiales</taxon>
        <taxon>Halobacteroidaceae</taxon>
        <taxon>Orenia</taxon>
    </lineage>
</organism>
<dbReference type="InterPro" id="IPR030854">
    <property type="entry name" value="RNase_J_bac"/>
</dbReference>
<name>A0A4R8GY13_9FIRM</name>
<dbReference type="GO" id="GO:0003723">
    <property type="term" value="F:RNA binding"/>
    <property type="evidence" value="ECO:0007669"/>
    <property type="project" value="UniProtKB-UniRule"/>
</dbReference>
<dbReference type="PROSITE" id="PS01292">
    <property type="entry name" value="UPF0036"/>
    <property type="match status" value="1"/>
</dbReference>
<evidence type="ECO:0000256" key="5">
    <source>
        <dbReference type="ARBA" id="ARBA00022759"/>
    </source>
</evidence>
<keyword evidence="10" id="KW-0698">rRNA processing</keyword>
<feature type="coiled-coil region" evidence="14">
    <location>
        <begin position="494"/>
        <end position="521"/>
    </location>
</feature>
<evidence type="ECO:0000256" key="10">
    <source>
        <dbReference type="HAMAP-Rule" id="MF_01491"/>
    </source>
</evidence>
<evidence type="ECO:0000256" key="4">
    <source>
        <dbReference type="ARBA" id="ARBA00022723"/>
    </source>
</evidence>
<dbReference type="Gene3D" id="3.40.50.10710">
    <property type="entry name" value="Metallo-hydrolase/oxidoreductase"/>
    <property type="match status" value="1"/>
</dbReference>
<protein>
    <recommendedName>
        <fullName evidence="10">Ribonuclease J</fullName>
        <shortName evidence="10">RNase J</shortName>
        <ecNumber evidence="10">3.1.-.-</ecNumber>
    </recommendedName>
</protein>
<feature type="binding site" evidence="13">
    <location>
        <position position="47"/>
    </location>
    <ligand>
        <name>Ca(2+)</name>
        <dbReference type="ChEBI" id="CHEBI:29108"/>
    </ligand>
</feature>
<feature type="binding site" evidence="13">
    <location>
        <position position="76"/>
    </location>
    <ligand>
        <name>Zn(2+)</name>
        <dbReference type="ChEBI" id="CHEBI:29105"/>
        <label>1</label>
        <note>catalytic</note>
    </ligand>
</feature>
<dbReference type="InterPro" id="IPR004613">
    <property type="entry name" value="RNase_J"/>
</dbReference>
<evidence type="ECO:0000256" key="1">
    <source>
        <dbReference type="ARBA" id="ARBA00004496"/>
    </source>
</evidence>
<feature type="binding site" evidence="13">
    <location>
        <position position="390"/>
    </location>
    <ligand>
        <name>Zn(2+)</name>
        <dbReference type="ChEBI" id="CHEBI:29105"/>
        <label>2</label>
        <note>catalytic</note>
    </ligand>
</feature>
<feature type="binding site" evidence="13">
    <location>
        <position position="77"/>
    </location>
    <ligand>
        <name>Zn(2+)</name>
        <dbReference type="ChEBI" id="CHEBI:29105"/>
        <label>1</label>
        <note>catalytic</note>
    </ligand>
</feature>
<keyword evidence="9 10" id="KW-0694">RNA-binding</keyword>
<dbReference type="GO" id="GO:0008270">
    <property type="term" value="F:zinc ion binding"/>
    <property type="evidence" value="ECO:0007669"/>
    <property type="project" value="InterPro"/>
</dbReference>
<comment type="subunit">
    <text evidence="10">Homodimer, may be a subunit of the RNA degradosome.</text>
</comment>
<keyword evidence="8 10" id="KW-0269">Exonuclease</keyword>
<dbReference type="EMBL" id="SOEG01000014">
    <property type="protein sequence ID" value="TDX51275.1"/>
    <property type="molecule type" value="Genomic_DNA"/>
</dbReference>
<dbReference type="PIRSF" id="PIRSF004803">
    <property type="entry name" value="RnjA"/>
    <property type="match status" value="1"/>
</dbReference>
<dbReference type="InterPro" id="IPR011108">
    <property type="entry name" value="RMMBL"/>
</dbReference>
<dbReference type="STRING" id="926561.GCA_000379025_01092"/>
<evidence type="ECO:0000256" key="3">
    <source>
        <dbReference type="ARBA" id="ARBA00022722"/>
    </source>
</evidence>
<comment type="cofactor">
    <cofactor evidence="13">
        <name>Ca(2+)</name>
        <dbReference type="ChEBI" id="CHEBI:29108"/>
    </cofactor>
    <text evidence="13">Binds 1 Ca(2+) cation per subunit. Seen in 1 crystal structure, it is not clear if it is physiologically important.</text>
</comment>
<accession>A0A4R8GY13</accession>
<evidence type="ECO:0000256" key="7">
    <source>
        <dbReference type="ARBA" id="ARBA00022833"/>
    </source>
</evidence>
<evidence type="ECO:0000256" key="2">
    <source>
        <dbReference type="ARBA" id="ARBA00022490"/>
    </source>
</evidence>
<keyword evidence="5 10" id="KW-0255">Endonuclease</keyword>
<feature type="binding site" evidence="13">
    <location>
        <position position="74"/>
    </location>
    <ligand>
        <name>Zn(2+)</name>
        <dbReference type="ChEBI" id="CHEBI:29105"/>
        <label>1</label>
        <note>catalytic</note>
    </ligand>
</feature>
<dbReference type="PANTHER" id="PTHR43694:SF1">
    <property type="entry name" value="RIBONUCLEASE J"/>
    <property type="match status" value="1"/>
</dbReference>
<evidence type="ECO:0000256" key="14">
    <source>
        <dbReference type="SAM" id="Coils"/>
    </source>
</evidence>
<dbReference type="Gene3D" id="3.10.20.580">
    <property type="match status" value="1"/>
</dbReference>
<dbReference type="PANTHER" id="PTHR43694">
    <property type="entry name" value="RIBONUCLEASE J"/>
    <property type="match status" value="1"/>
</dbReference>
<evidence type="ECO:0000313" key="17">
    <source>
        <dbReference type="Proteomes" id="UP000295832"/>
    </source>
</evidence>
<dbReference type="SUPFAM" id="SSF56281">
    <property type="entry name" value="Metallo-hydrolase/oxidoreductase"/>
    <property type="match status" value="1"/>
</dbReference>
<keyword evidence="4 13" id="KW-0479">Metal-binding</keyword>
<evidence type="ECO:0000256" key="13">
    <source>
        <dbReference type="PIRSR" id="PIRSR004803-3"/>
    </source>
</evidence>
<dbReference type="InterPro" id="IPR042173">
    <property type="entry name" value="RNase_J_2"/>
</dbReference>